<dbReference type="AlphaFoldDB" id="A0A2I0HF75"/>
<feature type="non-terminal residue" evidence="2">
    <location>
        <position position="48"/>
    </location>
</feature>
<organism evidence="2 3">
    <name type="scientific">Punica granatum</name>
    <name type="common">Pomegranate</name>
    <dbReference type="NCBI Taxonomy" id="22663"/>
    <lineage>
        <taxon>Eukaryota</taxon>
        <taxon>Viridiplantae</taxon>
        <taxon>Streptophyta</taxon>
        <taxon>Embryophyta</taxon>
        <taxon>Tracheophyta</taxon>
        <taxon>Spermatophyta</taxon>
        <taxon>Magnoliopsida</taxon>
        <taxon>eudicotyledons</taxon>
        <taxon>Gunneridae</taxon>
        <taxon>Pentapetalae</taxon>
        <taxon>rosids</taxon>
        <taxon>malvids</taxon>
        <taxon>Myrtales</taxon>
        <taxon>Lythraceae</taxon>
        <taxon>Punica</taxon>
    </lineage>
</organism>
<evidence type="ECO:0000313" key="2">
    <source>
        <dbReference type="EMBL" id="PKI18297.1"/>
    </source>
</evidence>
<comment type="caution">
    <text evidence="2">The sequence shown here is derived from an EMBL/GenBank/DDBJ whole genome shotgun (WGS) entry which is preliminary data.</text>
</comment>
<protein>
    <submittedName>
        <fullName evidence="2">Uncharacterized protein</fullName>
    </submittedName>
</protein>
<name>A0A2I0HF75_PUNGR</name>
<keyword evidence="3" id="KW-1185">Reference proteome</keyword>
<dbReference type="EMBL" id="PGOL01039727">
    <property type="protein sequence ID" value="PKI18297.1"/>
    <property type="molecule type" value="Genomic_DNA"/>
</dbReference>
<evidence type="ECO:0000256" key="1">
    <source>
        <dbReference type="SAM" id="MobiDB-lite"/>
    </source>
</evidence>
<proteinExistence type="predicted"/>
<feature type="compositionally biased region" description="Basic and acidic residues" evidence="1">
    <location>
        <begin position="17"/>
        <end position="30"/>
    </location>
</feature>
<feature type="region of interest" description="Disordered" evidence="1">
    <location>
        <begin position="15"/>
        <end position="48"/>
    </location>
</feature>
<feature type="non-terminal residue" evidence="2">
    <location>
        <position position="1"/>
    </location>
</feature>
<accession>A0A2I0HF75</accession>
<sequence length="48" mass="5263">VVKKSGIIIKPIQFKEVNPHEKGDNYRGNEQKGGSKRKRGGDGAGKKK</sequence>
<evidence type="ECO:0000313" key="3">
    <source>
        <dbReference type="Proteomes" id="UP000233551"/>
    </source>
</evidence>
<gene>
    <name evidence="2" type="ORF">CRG98_049429</name>
</gene>
<dbReference type="Proteomes" id="UP000233551">
    <property type="component" value="Unassembled WGS sequence"/>
</dbReference>
<reference evidence="2 3" key="1">
    <citation type="submission" date="2017-11" db="EMBL/GenBank/DDBJ databases">
        <title>De-novo sequencing of pomegranate (Punica granatum L.) genome.</title>
        <authorList>
            <person name="Akparov Z."/>
            <person name="Amiraslanov A."/>
            <person name="Hajiyeva S."/>
            <person name="Abbasov M."/>
            <person name="Kaur K."/>
            <person name="Hamwieh A."/>
            <person name="Solovyev V."/>
            <person name="Salamov A."/>
            <person name="Braich B."/>
            <person name="Kosarev P."/>
            <person name="Mahmoud A."/>
            <person name="Hajiyev E."/>
            <person name="Babayeva S."/>
            <person name="Izzatullayeva V."/>
            <person name="Mammadov A."/>
            <person name="Mammadov A."/>
            <person name="Sharifova S."/>
            <person name="Ojaghi J."/>
            <person name="Eynullazada K."/>
            <person name="Bayramov B."/>
            <person name="Abdulazimova A."/>
            <person name="Shahmuradov I."/>
        </authorList>
    </citation>
    <scope>NUCLEOTIDE SEQUENCE [LARGE SCALE GENOMIC DNA]</scope>
    <source>
        <strain evidence="3">cv. AG2017</strain>
        <tissue evidence="2">Leaf</tissue>
    </source>
</reference>